<keyword evidence="3" id="KW-0732">Signal</keyword>
<keyword evidence="6" id="KW-0966">Cell projection</keyword>
<dbReference type="PANTHER" id="PTHR30381">
    <property type="entry name" value="FLAGELLAR P-RING PERIPLASMIC PROTEIN FLGI"/>
    <property type="match status" value="1"/>
</dbReference>
<keyword evidence="6" id="KW-0282">Flagellum</keyword>
<comment type="subunit">
    <text evidence="5">The basal body constitutes a major portion of the flagellar organelle and consists of four rings (L,P,S, and M) mounted on a central rod.</text>
</comment>
<evidence type="ECO:0000256" key="4">
    <source>
        <dbReference type="ARBA" id="ARBA00023143"/>
    </source>
</evidence>
<dbReference type="GO" id="GO:0005198">
    <property type="term" value="F:structural molecule activity"/>
    <property type="evidence" value="ECO:0007669"/>
    <property type="project" value="InterPro"/>
</dbReference>
<dbReference type="Pfam" id="PF02119">
    <property type="entry name" value="FlgI"/>
    <property type="match status" value="1"/>
</dbReference>
<evidence type="ECO:0000313" key="6">
    <source>
        <dbReference type="EMBL" id="QDT10252.1"/>
    </source>
</evidence>
<protein>
    <recommendedName>
        <fullName evidence="5">Flagellar P-ring protein</fullName>
    </recommendedName>
    <alternativeName>
        <fullName evidence="5">Basal body P-ring protein</fullName>
    </alternativeName>
</protein>
<dbReference type="AlphaFoldDB" id="A0A517NSZ5"/>
<accession>A0A517NSZ5</accession>
<comment type="function">
    <text evidence="1 5">Assembles around the rod to form the L-ring and probably protects the motor/basal body from shearing forces during rotation.</text>
</comment>
<comment type="subcellular location">
    <subcellularLocation>
        <location evidence="2 5">Bacterial flagellum basal body</location>
    </subcellularLocation>
</comment>
<evidence type="ECO:0000256" key="1">
    <source>
        <dbReference type="ARBA" id="ARBA00002591"/>
    </source>
</evidence>
<dbReference type="EMBL" id="CP036526">
    <property type="protein sequence ID" value="QDT10252.1"/>
    <property type="molecule type" value="Genomic_DNA"/>
</dbReference>
<dbReference type="Proteomes" id="UP000319817">
    <property type="component" value="Chromosome"/>
</dbReference>
<dbReference type="GO" id="GO:0030288">
    <property type="term" value="C:outer membrane-bounded periplasmic space"/>
    <property type="evidence" value="ECO:0007669"/>
    <property type="project" value="InterPro"/>
</dbReference>
<keyword evidence="6" id="KW-0969">Cilium</keyword>
<evidence type="ECO:0000256" key="5">
    <source>
        <dbReference type="HAMAP-Rule" id="MF_00416"/>
    </source>
</evidence>
<dbReference type="GO" id="GO:0071973">
    <property type="term" value="P:bacterial-type flagellum-dependent cell motility"/>
    <property type="evidence" value="ECO:0007669"/>
    <property type="project" value="InterPro"/>
</dbReference>
<sequence length="400" mass="42348">MHFRIRSLACIAIWSVAILPVIVAAQPPLPPPVAGRAITPQQTAVSNTASMRAPTFVENLDPSVRVKDITFVQGDRINHVSGEGLVFGLSGTGGKSEQTQSLATNYYLRRGIQLTKVDTKNMSAVLVSGKIPAYARKGETILVNVSVADDASSLRGGTLHQTALRGIDDEIYAIAQGPIIGGGVSAQGDAGSVTKNHPTVGVCEAIVEREINCGDIIRNGKIRLILRNKAYSTATQIANALNGIFPNHARALDSGTLDIFVPRTFQQNLPAFISTIGDLRVRPDQPARVVINQKTGTIVMGHSVKISRVLFASENIVIATSESPIASQPNALAGGQTAVLPRTAIDIVESGGTYNVWREGLTVGDLATALNTLAVSPNTLINIFTSLRNQGALQAELIIE</sequence>
<dbReference type="GO" id="GO:0009428">
    <property type="term" value="C:bacterial-type flagellum basal body, distal rod, P ring"/>
    <property type="evidence" value="ECO:0007669"/>
    <property type="project" value="InterPro"/>
</dbReference>
<organism evidence="6 7">
    <name type="scientific">Stieleria marina</name>
    <dbReference type="NCBI Taxonomy" id="1930275"/>
    <lineage>
        <taxon>Bacteria</taxon>
        <taxon>Pseudomonadati</taxon>
        <taxon>Planctomycetota</taxon>
        <taxon>Planctomycetia</taxon>
        <taxon>Pirellulales</taxon>
        <taxon>Pirellulaceae</taxon>
        <taxon>Stieleria</taxon>
    </lineage>
</organism>
<evidence type="ECO:0000256" key="3">
    <source>
        <dbReference type="ARBA" id="ARBA00022729"/>
    </source>
</evidence>
<proteinExistence type="inferred from homology"/>
<dbReference type="HAMAP" id="MF_00416">
    <property type="entry name" value="FlgI"/>
    <property type="match status" value="1"/>
</dbReference>
<dbReference type="PRINTS" id="PR01010">
    <property type="entry name" value="FLGPRINGFLGI"/>
</dbReference>
<keyword evidence="7" id="KW-1185">Reference proteome</keyword>
<dbReference type="PANTHER" id="PTHR30381:SF0">
    <property type="entry name" value="FLAGELLAR P-RING PROTEIN"/>
    <property type="match status" value="1"/>
</dbReference>
<comment type="similarity">
    <text evidence="5">Belongs to the FlgI family.</text>
</comment>
<evidence type="ECO:0000313" key="7">
    <source>
        <dbReference type="Proteomes" id="UP000319817"/>
    </source>
</evidence>
<gene>
    <name evidence="5 6" type="primary">flgI</name>
    <name evidence="6" type="ORF">K239x_22080</name>
</gene>
<reference evidence="6 7" key="1">
    <citation type="submission" date="2019-02" db="EMBL/GenBank/DDBJ databases">
        <title>Deep-cultivation of Planctomycetes and their phenomic and genomic characterization uncovers novel biology.</title>
        <authorList>
            <person name="Wiegand S."/>
            <person name="Jogler M."/>
            <person name="Boedeker C."/>
            <person name="Pinto D."/>
            <person name="Vollmers J."/>
            <person name="Rivas-Marin E."/>
            <person name="Kohn T."/>
            <person name="Peeters S.H."/>
            <person name="Heuer A."/>
            <person name="Rast P."/>
            <person name="Oberbeckmann S."/>
            <person name="Bunk B."/>
            <person name="Jeske O."/>
            <person name="Meyerdierks A."/>
            <person name="Storesund J.E."/>
            <person name="Kallscheuer N."/>
            <person name="Luecker S."/>
            <person name="Lage O.M."/>
            <person name="Pohl T."/>
            <person name="Merkel B.J."/>
            <person name="Hornburger P."/>
            <person name="Mueller R.-W."/>
            <person name="Bruemmer F."/>
            <person name="Labrenz M."/>
            <person name="Spormann A.M."/>
            <person name="Op den Camp H."/>
            <person name="Overmann J."/>
            <person name="Amann R."/>
            <person name="Jetten M.S.M."/>
            <person name="Mascher T."/>
            <person name="Medema M.H."/>
            <person name="Devos D.P."/>
            <person name="Kaster A.-K."/>
            <person name="Ovreas L."/>
            <person name="Rohde M."/>
            <person name="Galperin M.Y."/>
            <person name="Jogler C."/>
        </authorList>
    </citation>
    <scope>NUCLEOTIDE SEQUENCE [LARGE SCALE GENOMIC DNA]</scope>
    <source>
        <strain evidence="6 7">K23_9</strain>
    </source>
</reference>
<evidence type="ECO:0000256" key="2">
    <source>
        <dbReference type="ARBA" id="ARBA00004117"/>
    </source>
</evidence>
<name>A0A517NSZ5_9BACT</name>
<keyword evidence="4 5" id="KW-0975">Bacterial flagellum</keyword>
<dbReference type="InterPro" id="IPR001782">
    <property type="entry name" value="Flag_FlgI"/>
</dbReference>
<dbReference type="OrthoDB" id="9786431at2"/>
<dbReference type="RefSeq" id="WP_145417757.1">
    <property type="nucleotide sequence ID" value="NZ_CP036526.1"/>
</dbReference>